<evidence type="ECO:0000256" key="1">
    <source>
        <dbReference type="SAM" id="MobiDB-lite"/>
    </source>
</evidence>
<feature type="region of interest" description="Disordered" evidence="1">
    <location>
        <begin position="412"/>
        <end position="433"/>
    </location>
</feature>
<accession>A0ABU2C8L4</accession>
<evidence type="ECO:0000259" key="2">
    <source>
        <dbReference type="Pfam" id="PF05707"/>
    </source>
</evidence>
<gene>
    <name evidence="3" type="ORF">J2X19_002320</name>
</gene>
<sequence length="433" mass="47377">MINGLEGIPGSGKSYEACVYHVLDALKKGRMVITNLPLDMDTLQAMDPGYVDLVQRRTRPMPILGTWDADRVDENGNGDAFQLFEETASEFTMPTGEKIGTAKPKNPVKASATIFSGVWDYYSTWKHPTTGQGPLFVIDECHVAMPVQDTDPQVVEWFKLHRHFNADVLLMTQSFRDINQPIARLMAMLVKVRKADILGKKDHYIRKVHAGYRGAMISDEQRKYRPELFRLYKSHTQGNSVSESGASDVSPFIVKFNRFKWFFVVITALACAYAFTPKDDKKKLPTSTSQRTTAAPKPAQLAASAVQSAVPQAAASAAAETTAAADDPYPEPYGPKGLHITGHISAKGRGVYTVAVTDGMAVIGMVTSADLVKVGYTFEPLNDCAAVVAFGSRKRTIVCDAPQATLIPQMQATTPEKQAPSAASTEPMTLRRL</sequence>
<evidence type="ECO:0000313" key="3">
    <source>
        <dbReference type="EMBL" id="MDR7377641.1"/>
    </source>
</evidence>
<dbReference type="Gene3D" id="3.40.50.300">
    <property type="entry name" value="P-loop containing nucleotide triphosphate hydrolases"/>
    <property type="match status" value="1"/>
</dbReference>
<dbReference type="InterPro" id="IPR008900">
    <property type="entry name" value="Zot_N"/>
</dbReference>
<dbReference type="SUPFAM" id="SSF52540">
    <property type="entry name" value="P-loop containing nucleoside triphosphate hydrolases"/>
    <property type="match status" value="1"/>
</dbReference>
<feature type="compositionally biased region" description="Polar residues" evidence="1">
    <location>
        <begin position="412"/>
        <end position="427"/>
    </location>
</feature>
<protein>
    <submittedName>
        <fullName evidence="3">Zona occludens toxin</fullName>
    </submittedName>
</protein>
<organism evidence="3 4">
    <name type="scientific">Rhodoferax ferrireducens</name>
    <dbReference type="NCBI Taxonomy" id="192843"/>
    <lineage>
        <taxon>Bacteria</taxon>
        <taxon>Pseudomonadati</taxon>
        <taxon>Pseudomonadota</taxon>
        <taxon>Betaproteobacteria</taxon>
        <taxon>Burkholderiales</taxon>
        <taxon>Comamonadaceae</taxon>
        <taxon>Rhodoferax</taxon>
    </lineage>
</organism>
<dbReference type="EMBL" id="JAVDXT010000002">
    <property type="protein sequence ID" value="MDR7377641.1"/>
    <property type="molecule type" value="Genomic_DNA"/>
</dbReference>
<reference evidence="3 4" key="1">
    <citation type="submission" date="2023-07" db="EMBL/GenBank/DDBJ databases">
        <title>Sorghum-associated microbial communities from plants grown in Nebraska, USA.</title>
        <authorList>
            <person name="Schachtman D."/>
        </authorList>
    </citation>
    <scope>NUCLEOTIDE SEQUENCE [LARGE SCALE GENOMIC DNA]</scope>
    <source>
        <strain evidence="3 4">BE313</strain>
    </source>
</reference>
<proteinExistence type="predicted"/>
<dbReference type="Pfam" id="PF05707">
    <property type="entry name" value="Zot"/>
    <property type="match status" value="2"/>
</dbReference>
<feature type="domain" description="Zona occludens toxin N-terminal" evidence="2">
    <location>
        <begin position="118"/>
        <end position="238"/>
    </location>
</feature>
<comment type="caution">
    <text evidence="3">The sequence shown here is derived from an EMBL/GenBank/DDBJ whole genome shotgun (WGS) entry which is preliminary data.</text>
</comment>
<name>A0ABU2C8L4_9BURK</name>
<feature type="domain" description="Zona occludens toxin N-terminal" evidence="2">
    <location>
        <begin position="5"/>
        <end position="46"/>
    </location>
</feature>
<keyword evidence="4" id="KW-1185">Reference proteome</keyword>
<dbReference type="RefSeq" id="WP_310373253.1">
    <property type="nucleotide sequence ID" value="NZ_JAVDXT010000002.1"/>
</dbReference>
<evidence type="ECO:0000313" key="4">
    <source>
        <dbReference type="Proteomes" id="UP001180487"/>
    </source>
</evidence>
<dbReference type="InterPro" id="IPR027417">
    <property type="entry name" value="P-loop_NTPase"/>
</dbReference>
<dbReference type="Proteomes" id="UP001180487">
    <property type="component" value="Unassembled WGS sequence"/>
</dbReference>